<comment type="caution">
    <text evidence="7">The sequence shown here is derived from an EMBL/GenBank/DDBJ whole genome shotgun (WGS) entry which is preliminary data.</text>
</comment>
<dbReference type="Proteomes" id="UP001595629">
    <property type="component" value="Unassembled WGS sequence"/>
</dbReference>
<evidence type="ECO:0000256" key="1">
    <source>
        <dbReference type="ARBA" id="ARBA00001922"/>
    </source>
</evidence>
<evidence type="ECO:0000256" key="3">
    <source>
        <dbReference type="ARBA" id="ARBA00022723"/>
    </source>
</evidence>
<dbReference type="PROSITE" id="PS51332">
    <property type="entry name" value="B12_BINDING"/>
    <property type="match status" value="1"/>
</dbReference>
<evidence type="ECO:0000256" key="5">
    <source>
        <dbReference type="ARBA" id="ARBA00023285"/>
    </source>
</evidence>
<organism evidence="7 8">
    <name type="scientific">Lutimaribacter marinistellae</name>
    <dbReference type="NCBI Taxonomy" id="1820329"/>
    <lineage>
        <taxon>Bacteria</taxon>
        <taxon>Pseudomonadati</taxon>
        <taxon>Pseudomonadota</taxon>
        <taxon>Alphaproteobacteria</taxon>
        <taxon>Rhodobacterales</taxon>
        <taxon>Roseobacteraceae</taxon>
        <taxon>Lutimaribacter</taxon>
    </lineage>
</organism>
<proteinExistence type="predicted"/>
<dbReference type="InterPro" id="IPR006158">
    <property type="entry name" value="Cobalamin-bd"/>
</dbReference>
<dbReference type="RefSeq" id="WP_386733963.1">
    <property type="nucleotide sequence ID" value="NZ_JBHRXI010000002.1"/>
</dbReference>
<keyword evidence="5" id="KW-0170">Cobalt</keyword>
<keyword evidence="8" id="KW-1185">Reference proteome</keyword>
<gene>
    <name evidence="7" type="ORF">ACFORG_03270</name>
</gene>
<evidence type="ECO:0000313" key="7">
    <source>
        <dbReference type="EMBL" id="MFC3612771.1"/>
    </source>
</evidence>
<evidence type="ECO:0000259" key="6">
    <source>
        <dbReference type="PROSITE" id="PS51332"/>
    </source>
</evidence>
<evidence type="ECO:0000313" key="8">
    <source>
        <dbReference type="Proteomes" id="UP001595629"/>
    </source>
</evidence>
<keyword evidence="2" id="KW-0846">Cobalamin</keyword>
<evidence type="ECO:0000256" key="4">
    <source>
        <dbReference type="ARBA" id="ARBA00023235"/>
    </source>
</evidence>
<evidence type="ECO:0000256" key="2">
    <source>
        <dbReference type="ARBA" id="ARBA00022628"/>
    </source>
</evidence>
<dbReference type="InterPro" id="IPR006159">
    <property type="entry name" value="Acid_CoA_mut_C"/>
</dbReference>
<dbReference type="Gene3D" id="3.40.50.280">
    <property type="entry name" value="Cobalamin-binding domain"/>
    <property type="match status" value="1"/>
</dbReference>
<dbReference type="InterPro" id="IPR036724">
    <property type="entry name" value="Cobalamin-bd_sf"/>
</dbReference>
<dbReference type="SUPFAM" id="SSF52242">
    <property type="entry name" value="Cobalamin (vitamin B12)-binding domain"/>
    <property type="match status" value="1"/>
</dbReference>
<dbReference type="PANTHER" id="PTHR48101:SF1">
    <property type="entry name" value="METHYLMALONYL-COA MUTASE, LARGE SUBUNIT"/>
    <property type="match status" value="1"/>
</dbReference>
<dbReference type="EMBL" id="JBHRXI010000002">
    <property type="protein sequence ID" value="MFC3612771.1"/>
    <property type="molecule type" value="Genomic_DNA"/>
</dbReference>
<name>A0ABV7TBY1_9RHOB</name>
<dbReference type="NCBIfam" id="TIGR00640">
    <property type="entry name" value="acid_CoA_mut_C"/>
    <property type="match status" value="1"/>
</dbReference>
<keyword evidence="4" id="KW-0413">Isomerase</keyword>
<feature type="domain" description="B12-binding" evidence="6">
    <location>
        <begin position="4"/>
        <end position="134"/>
    </location>
</feature>
<keyword evidence="3" id="KW-0479">Metal-binding</keyword>
<accession>A0ABV7TBY1</accession>
<dbReference type="Pfam" id="PF02310">
    <property type="entry name" value="B12-binding"/>
    <property type="match status" value="1"/>
</dbReference>
<dbReference type="PANTHER" id="PTHR48101">
    <property type="entry name" value="METHYLMALONYL-COA MUTASE, MITOCHONDRIAL-RELATED"/>
    <property type="match status" value="1"/>
</dbReference>
<protein>
    <submittedName>
        <fullName evidence="7">Cobalamin B12-binding domain-containing protein</fullName>
    </submittedName>
</protein>
<comment type="cofactor">
    <cofactor evidence="1">
        <name>adenosylcob(III)alamin</name>
        <dbReference type="ChEBI" id="CHEBI:18408"/>
    </cofactor>
</comment>
<sequence>MGYPERILVTKIGFDGHDRGSRVVAAYLRDAGMEVIYTPPWQEIAAVVKLAMQEDVDVVGVSSLATDHLILPDLVRALRESGLSHVRVIVGGIIPQNEQPDLVSAGVSAIFNPGATSEEIVGRVRALAKEARAERNEAEAV</sequence>
<reference evidence="8" key="1">
    <citation type="journal article" date="2019" name="Int. J. Syst. Evol. Microbiol.">
        <title>The Global Catalogue of Microorganisms (GCM) 10K type strain sequencing project: providing services to taxonomists for standard genome sequencing and annotation.</title>
        <authorList>
            <consortium name="The Broad Institute Genomics Platform"/>
            <consortium name="The Broad Institute Genome Sequencing Center for Infectious Disease"/>
            <person name="Wu L."/>
            <person name="Ma J."/>
        </authorList>
    </citation>
    <scope>NUCLEOTIDE SEQUENCE [LARGE SCALE GENOMIC DNA]</scope>
    <source>
        <strain evidence="8">KCTC 42911</strain>
    </source>
</reference>